<proteinExistence type="predicted"/>
<dbReference type="RefSeq" id="WP_242178611.1">
    <property type="nucleotide sequence ID" value="NZ_JAKQYM010000006.1"/>
</dbReference>
<sequence length="124" mass="13546">MNSTITTIARYLLGIAMLVFGANKFLHFMPQPELSEAAGTFMGALDGSGYIFPILGIIYIIAGLCLVLNKAVPFALIMLVPVSINIMAFHLTFDVANIAGAAVVTILNILLIYAYWDRFKTLFK</sequence>
<feature type="transmembrane region" description="Helical" evidence="1">
    <location>
        <begin position="12"/>
        <end position="30"/>
    </location>
</feature>
<gene>
    <name evidence="2" type="ORF">MC378_09955</name>
</gene>
<evidence type="ECO:0000313" key="2">
    <source>
        <dbReference type="EMBL" id="MCI2229489.1"/>
    </source>
</evidence>
<evidence type="ECO:0000313" key="3">
    <source>
        <dbReference type="Proteomes" id="UP001139369"/>
    </source>
</evidence>
<dbReference type="AlphaFoldDB" id="A0A9X1VMX8"/>
<comment type="caution">
    <text evidence="2">The sequence shown here is derived from an EMBL/GenBank/DDBJ whole genome shotgun (WGS) entry which is preliminary data.</text>
</comment>
<dbReference type="Proteomes" id="UP001139369">
    <property type="component" value="Unassembled WGS sequence"/>
</dbReference>
<feature type="transmembrane region" description="Helical" evidence="1">
    <location>
        <begin position="74"/>
        <end position="92"/>
    </location>
</feature>
<name>A0A9X1VMX8_9FLAO</name>
<organism evidence="2 3">
    <name type="scientific">Polaribacter marinus</name>
    <dbReference type="NCBI Taxonomy" id="2916838"/>
    <lineage>
        <taxon>Bacteria</taxon>
        <taxon>Pseudomonadati</taxon>
        <taxon>Bacteroidota</taxon>
        <taxon>Flavobacteriia</taxon>
        <taxon>Flavobacteriales</taxon>
        <taxon>Flavobacteriaceae</taxon>
    </lineage>
</organism>
<keyword evidence="1" id="KW-0812">Transmembrane</keyword>
<dbReference type="EMBL" id="JAKQYM010000006">
    <property type="protein sequence ID" value="MCI2229489.1"/>
    <property type="molecule type" value="Genomic_DNA"/>
</dbReference>
<accession>A0A9X1VMX8</accession>
<reference evidence="2" key="1">
    <citation type="submission" date="2022-02" db="EMBL/GenBank/DDBJ databases">
        <title>Polaribacter sp. MSW13, isolated from seawater.</title>
        <authorList>
            <person name="Kristyanto S."/>
            <person name="Jung J."/>
            <person name="Jeon C.O."/>
        </authorList>
    </citation>
    <scope>NUCLEOTIDE SEQUENCE</scope>
    <source>
        <strain evidence="2">MSW13</strain>
    </source>
</reference>
<protein>
    <submittedName>
        <fullName evidence="2">DoxX protein</fullName>
    </submittedName>
</protein>
<feature type="transmembrane region" description="Helical" evidence="1">
    <location>
        <begin position="98"/>
        <end position="116"/>
    </location>
</feature>
<keyword evidence="3" id="KW-1185">Reference proteome</keyword>
<feature type="transmembrane region" description="Helical" evidence="1">
    <location>
        <begin position="50"/>
        <end position="67"/>
    </location>
</feature>
<keyword evidence="1" id="KW-1133">Transmembrane helix</keyword>
<keyword evidence="1" id="KW-0472">Membrane</keyword>
<evidence type="ECO:0000256" key="1">
    <source>
        <dbReference type="SAM" id="Phobius"/>
    </source>
</evidence>